<evidence type="ECO:0000256" key="3">
    <source>
        <dbReference type="ARBA" id="ARBA00022692"/>
    </source>
</evidence>
<dbReference type="PANTHER" id="PTHR30086:SF20">
    <property type="entry name" value="ARGININE EXPORTER PROTEIN ARGO-RELATED"/>
    <property type="match status" value="1"/>
</dbReference>
<feature type="transmembrane region" description="Helical" evidence="6">
    <location>
        <begin position="143"/>
        <end position="164"/>
    </location>
</feature>
<gene>
    <name evidence="7" type="ORF">BJF91_16950</name>
</gene>
<organism evidence="7 8">
    <name type="scientific">Allorhizobium taibaishanense</name>
    <dbReference type="NCBI Taxonomy" id="887144"/>
    <lineage>
        <taxon>Bacteria</taxon>
        <taxon>Pseudomonadati</taxon>
        <taxon>Pseudomonadota</taxon>
        <taxon>Alphaproteobacteria</taxon>
        <taxon>Hyphomicrobiales</taxon>
        <taxon>Rhizobiaceae</taxon>
        <taxon>Rhizobium/Agrobacterium group</taxon>
        <taxon>Allorhizobium</taxon>
    </lineage>
</organism>
<evidence type="ECO:0000313" key="8">
    <source>
        <dbReference type="Proteomes" id="UP000185598"/>
    </source>
</evidence>
<comment type="subcellular location">
    <subcellularLocation>
        <location evidence="1">Cell membrane</location>
        <topology evidence="1">Multi-pass membrane protein</topology>
    </subcellularLocation>
</comment>
<keyword evidence="5 6" id="KW-0472">Membrane</keyword>
<accession>A0A1Q9A5I0</accession>
<sequence>MNAHLLLLFSATVLPLICTPGPDMLFIASQAVSGGSKAGLRATFGVVLGYGVHSLLVALGLAAVVAASPVLFEAIRWIGIAYLLFLAYKLIRSAMQSQDIAVSGRKVENQLSKGFLTALLNPKGMMIYVAILPQFMDHQAGNVTLQAISLSLAFMFWCAVVYSILSLTLSRLGGGNLNDKKRRLIDGTAGGMILLAAGFMASAQR</sequence>
<feature type="transmembrane region" description="Helical" evidence="6">
    <location>
        <begin position="184"/>
        <end position="203"/>
    </location>
</feature>
<dbReference type="Proteomes" id="UP000185598">
    <property type="component" value="Unassembled WGS sequence"/>
</dbReference>
<name>A0A1Q9A5I0_9HYPH</name>
<dbReference type="PIRSF" id="PIRSF006324">
    <property type="entry name" value="LeuE"/>
    <property type="match status" value="1"/>
</dbReference>
<evidence type="ECO:0000256" key="6">
    <source>
        <dbReference type="SAM" id="Phobius"/>
    </source>
</evidence>
<proteinExistence type="predicted"/>
<feature type="transmembrane region" description="Helical" evidence="6">
    <location>
        <begin position="44"/>
        <end position="67"/>
    </location>
</feature>
<keyword evidence="4 6" id="KW-1133">Transmembrane helix</keyword>
<keyword evidence="3 6" id="KW-0812">Transmembrane</keyword>
<evidence type="ECO:0000256" key="4">
    <source>
        <dbReference type="ARBA" id="ARBA00022989"/>
    </source>
</evidence>
<comment type="caution">
    <text evidence="7">The sequence shown here is derived from an EMBL/GenBank/DDBJ whole genome shotgun (WGS) entry which is preliminary data.</text>
</comment>
<evidence type="ECO:0000256" key="2">
    <source>
        <dbReference type="ARBA" id="ARBA00022475"/>
    </source>
</evidence>
<reference evidence="7 8" key="1">
    <citation type="submission" date="2016-09" db="EMBL/GenBank/DDBJ databases">
        <title>Rhizobium oryziradicis sp. nov., isolated from the root of rice.</title>
        <authorList>
            <person name="Zhao J."/>
            <person name="Zhang X."/>
        </authorList>
    </citation>
    <scope>NUCLEOTIDE SEQUENCE [LARGE SCALE GENOMIC DNA]</scope>
    <source>
        <strain evidence="7 8">14971</strain>
    </source>
</reference>
<dbReference type="GO" id="GO:0005886">
    <property type="term" value="C:plasma membrane"/>
    <property type="evidence" value="ECO:0007669"/>
    <property type="project" value="UniProtKB-SubCell"/>
</dbReference>
<dbReference type="GO" id="GO:0015171">
    <property type="term" value="F:amino acid transmembrane transporter activity"/>
    <property type="evidence" value="ECO:0007669"/>
    <property type="project" value="TreeGrafter"/>
</dbReference>
<keyword evidence="8" id="KW-1185">Reference proteome</keyword>
<dbReference type="PANTHER" id="PTHR30086">
    <property type="entry name" value="ARGININE EXPORTER PROTEIN ARGO"/>
    <property type="match status" value="1"/>
</dbReference>
<dbReference type="Pfam" id="PF01810">
    <property type="entry name" value="LysE"/>
    <property type="match status" value="1"/>
</dbReference>
<evidence type="ECO:0000256" key="1">
    <source>
        <dbReference type="ARBA" id="ARBA00004651"/>
    </source>
</evidence>
<feature type="transmembrane region" description="Helical" evidence="6">
    <location>
        <begin position="74"/>
        <end position="91"/>
    </location>
</feature>
<keyword evidence="2" id="KW-1003">Cell membrane</keyword>
<dbReference type="InterPro" id="IPR001123">
    <property type="entry name" value="LeuE-type"/>
</dbReference>
<evidence type="ECO:0000313" key="7">
    <source>
        <dbReference type="EMBL" id="OLP49790.1"/>
    </source>
</evidence>
<evidence type="ECO:0000256" key="5">
    <source>
        <dbReference type="ARBA" id="ARBA00023136"/>
    </source>
</evidence>
<protein>
    <submittedName>
        <fullName evidence="7">Amino acid transporter</fullName>
    </submittedName>
</protein>
<dbReference type="STRING" id="887144.BJF91_16950"/>
<dbReference type="AlphaFoldDB" id="A0A1Q9A5I0"/>
<feature type="transmembrane region" description="Helical" evidence="6">
    <location>
        <begin position="111"/>
        <end position="131"/>
    </location>
</feature>
<dbReference type="OrthoDB" id="9804822at2"/>
<dbReference type="EMBL" id="MKIN01000022">
    <property type="protein sequence ID" value="OLP49790.1"/>
    <property type="molecule type" value="Genomic_DNA"/>
</dbReference>